<sequence length="147" mass="16615">MVEIPALKDDDPKVRKETQIYTVVVQSKYLEPLIARYSSWWKLKRAVAWLLLYKVYLLLKVQLISSESQVQSGEVPFVKYGYLKVAELQEAEKEILKEVHQVSFPQVIEVLSSAGSCDADGCVKRVLRKADGVASAQPTLRGWFAEG</sequence>
<reference evidence="1 2" key="1">
    <citation type="submission" date="2022-05" db="EMBL/GenBank/DDBJ databases">
        <authorList>
            <consortium name="Genoscope - CEA"/>
            <person name="William W."/>
        </authorList>
    </citation>
    <scope>NUCLEOTIDE SEQUENCE [LARGE SCALE GENOMIC DNA]</scope>
</reference>
<dbReference type="EMBL" id="CALNXI010002205">
    <property type="protein sequence ID" value="CAH3184627.1"/>
    <property type="molecule type" value="Genomic_DNA"/>
</dbReference>
<organism evidence="1 2">
    <name type="scientific">Porites evermanni</name>
    <dbReference type="NCBI Taxonomy" id="104178"/>
    <lineage>
        <taxon>Eukaryota</taxon>
        <taxon>Metazoa</taxon>
        <taxon>Cnidaria</taxon>
        <taxon>Anthozoa</taxon>
        <taxon>Hexacorallia</taxon>
        <taxon>Scleractinia</taxon>
        <taxon>Fungiina</taxon>
        <taxon>Poritidae</taxon>
        <taxon>Porites</taxon>
    </lineage>
</organism>
<protein>
    <submittedName>
        <fullName evidence="1">Uncharacterized protein</fullName>
    </submittedName>
</protein>
<evidence type="ECO:0000313" key="2">
    <source>
        <dbReference type="Proteomes" id="UP001159427"/>
    </source>
</evidence>
<comment type="caution">
    <text evidence="1">The sequence shown here is derived from an EMBL/GenBank/DDBJ whole genome shotgun (WGS) entry which is preliminary data.</text>
</comment>
<name>A0ABN8RYU1_9CNID</name>
<keyword evidence="2" id="KW-1185">Reference proteome</keyword>
<accession>A0ABN8RYU1</accession>
<gene>
    <name evidence="1" type="ORF">PEVE_00015632</name>
</gene>
<evidence type="ECO:0000313" key="1">
    <source>
        <dbReference type="EMBL" id="CAH3184627.1"/>
    </source>
</evidence>
<feature type="non-terminal residue" evidence="1">
    <location>
        <position position="147"/>
    </location>
</feature>
<dbReference type="Proteomes" id="UP001159427">
    <property type="component" value="Unassembled WGS sequence"/>
</dbReference>
<proteinExistence type="predicted"/>